<organism evidence="1 2">
    <name type="scientific">Aeromonas phage 65.2</name>
    <dbReference type="NCBI Taxonomy" id="1932896"/>
    <lineage>
        <taxon>Viruses</taxon>
        <taxon>Duplodnaviria</taxon>
        <taxon>Heunggongvirae</taxon>
        <taxon>Uroviricota</taxon>
        <taxon>Caudoviricetes</taxon>
        <taxon>Pantevenvirales</taxon>
        <taxon>Straboviridae</taxon>
        <taxon>Emmerichvirinae</taxon>
        <taxon>Ishigurovirus</taxon>
        <taxon>Ishigurovirus osborne</taxon>
    </lineage>
</organism>
<accession>A0A219YBW9</accession>
<dbReference type="InterPro" id="IPR031836">
    <property type="entry name" value="Trans_coact"/>
</dbReference>
<sequence length="79" mass="9056">MATDIDKVEFSKRVEEIAIETGASLVESCFVVADEMQVDEEHIPAHIHTVLKEKIRIEAVSNRTLRVEQDNNLDFLFNQ</sequence>
<evidence type="ECO:0000313" key="1">
    <source>
        <dbReference type="EMBL" id="APU01442.1"/>
    </source>
</evidence>
<evidence type="ECO:0000313" key="2">
    <source>
        <dbReference type="Proteomes" id="UP000225215"/>
    </source>
</evidence>
<dbReference type="Pfam" id="PF16805">
    <property type="entry name" value="Trans_coact"/>
    <property type="match status" value="1"/>
</dbReference>
<proteinExistence type="predicted"/>
<dbReference type="Gene3D" id="1.10.10.2850">
    <property type="entry name" value="Phage late-transcription coactivator-like"/>
    <property type="match status" value="1"/>
</dbReference>
<protein>
    <recommendedName>
        <fullName evidence="3">Late promoter transcription accessory protein</fullName>
    </recommendedName>
</protein>
<reference evidence="1 2" key="1">
    <citation type="journal article" date="2017" name="Sci. Rep.">
        <title>Characterization and diversity of phages infecting Aeromonas salmonicida subsp. salmonicida.</title>
        <authorList>
            <person name="Vincent A.T."/>
            <person name="Paquet V.E."/>
            <person name="Bernatchez A."/>
            <person name="Tremblay D.M."/>
            <person name="Moineau S."/>
            <person name="Charette S.J."/>
        </authorList>
    </citation>
    <scope>NUCLEOTIDE SEQUENCE [LARGE SCALE GENOMIC DNA]</scope>
</reference>
<evidence type="ECO:0008006" key="3">
    <source>
        <dbReference type="Google" id="ProtNLM"/>
    </source>
</evidence>
<dbReference type="EMBL" id="KY290955">
    <property type="protein sequence ID" value="APU01442.1"/>
    <property type="molecule type" value="Genomic_DNA"/>
</dbReference>
<dbReference type="InterPro" id="IPR042071">
    <property type="entry name" value="Trans_coact_sf"/>
</dbReference>
<name>A0A219YBW9_9CAUD</name>
<dbReference type="Proteomes" id="UP000225215">
    <property type="component" value="Segment"/>
</dbReference>